<evidence type="ECO:0000256" key="2">
    <source>
        <dbReference type="ARBA" id="ARBA00022649"/>
    </source>
</evidence>
<gene>
    <name evidence="3" type="ORF">BXY45_10649</name>
</gene>
<proteinExistence type="inferred from homology"/>
<protein>
    <submittedName>
        <fullName evidence="3">Addiction module RelE/StbE family toxin</fullName>
    </submittedName>
</protein>
<keyword evidence="4" id="KW-1185">Reference proteome</keyword>
<dbReference type="Proteomes" id="UP000245469">
    <property type="component" value="Unassembled WGS sequence"/>
</dbReference>
<dbReference type="RefSeq" id="WP_109773538.1">
    <property type="nucleotide sequence ID" value="NZ_QGDQ01000006.1"/>
</dbReference>
<dbReference type="EMBL" id="QGDQ01000006">
    <property type="protein sequence ID" value="PWJ54606.1"/>
    <property type="molecule type" value="Genomic_DNA"/>
</dbReference>
<dbReference type="Gene3D" id="3.30.2310.20">
    <property type="entry name" value="RelE-like"/>
    <property type="match status" value="1"/>
</dbReference>
<organism evidence="3 4">
    <name type="scientific">Quadrisphaera granulorum</name>
    <dbReference type="NCBI Taxonomy" id="317664"/>
    <lineage>
        <taxon>Bacteria</taxon>
        <taxon>Bacillati</taxon>
        <taxon>Actinomycetota</taxon>
        <taxon>Actinomycetes</taxon>
        <taxon>Kineosporiales</taxon>
        <taxon>Kineosporiaceae</taxon>
        <taxon>Quadrisphaera</taxon>
    </lineage>
</organism>
<dbReference type="InterPro" id="IPR035093">
    <property type="entry name" value="RelE/ParE_toxin_dom_sf"/>
</dbReference>
<dbReference type="InterPro" id="IPR007712">
    <property type="entry name" value="RelE/ParE_toxin"/>
</dbReference>
<accession>A0A316A9L1</accession>
<comment type="caution">
    <text evidence="3">The sequence shown here is derived from an EMBL/GenBank/DDBJ whole genome shotgun (WGS) entry which is preliminary data.</text>
</comment>
<name>A0A316A9L1_9ACTN</name>
<dbReference type="OrthoDB" id="5326046at2"/>
<dbReference type="SUPFAM" id="SSF143011">
    <property type="entry name" value="RelE-like"/>
    <property type="match status" value="1"/>
</dbReference>
<comment type="similarity">
    <text evidence="1">Belongs to the RelE toxin family.</text>
</comment>
<dbReference type="Pfam" id="PF05016">
    <property type="entry name" value="ParE_toxin"/>
    <property type="match status" value="1"/>
</dbReference>
<evidence type="ECO:0000313" key="4">
    <source>
        <dbReference type="Proteomes" id="UP000245469"/>
    </source>
</evidence>
<dbReference type="PANTHER" id="PTHR35601:SF1">
    <property type="entry name" value="TOXIN RELE"/>
    <property type="match status" value="1"/>
</dbReference>
<dbReference type="PANTHER" id="PTHR35601">
    <property type="entry name" value="TOXIN RELE"/>
    <property type="match status" value="1"/>
</dbReference>
<reference evidence="3 4" key="1">
    <citation type="submission" date="2018-03" db="EMBL/GenBank/DDBJ databases">
        <title>Genomic Encyclopedia of Archaeal and Bacterial Type Strains, Phase II (KMG-II): from individual species to whole genera.</title>
        <authorList>
            <person name="Goeker M."/>
        </authorList>
    </citation>
    <scope>NUCLEOTIDE SEQUENCE [LARGE SCALE GENOMIC DNA]</scope>
    <source>
        <strain evidence="3 4">DSM 44889</strain>
    </source>
</reference>
<keyword evidence="2" id="KW-1277">Toxin-antitoxin system</keyword>
<sequence>MSYEVELSPSARRALTRDLPEAVAAAVLEFLRGPLAENPHRVGRPLRGSVEGLRSARRGDYRVIYEIQEHRVVVRVIRMQHRRDAYRP</sequence>
<evidence type="ECO:0000313" key="3">
    <source>
        <dbReference type="EMBL" id="PWJ54606.1"/>
    </source>
</evidence>
<dbReference type="NCBIfam" id="TIGR02385">
    <property type="entry name" value="RelE_StbE"/>
    <property type="match status" value="1"/>
</dbReference>
<dbReference type="AlphaFoldDB" id="A0A316A9L1"/>
<evidence type="ECO:0000256" key="1">
    <source>
        <dbReference type="ARBA" id="ARBA00006226"/>
    </source>
</evidence>